<name>A0A4S4KJR5_9APHY</name>
<keyword evidence="3" id="KW-1185">Reference proteome</keyword>
<dbReference type="EMBL" id="SGPJ01000204">
    <property type="protein sequence ID" value="THG96879.1"/>
    <property type="molecule type" value="Genomic_DNA"/>
</dbReference>
<accession>A0A4S4KJR5</accession>
<dbReference type="PANTHER" id="PTHR43805:SF1">
    <property type="entry name" value="GP-PDE DOMAIN-CONTAINING PROTEIN"/>
    <property type="match status" value="1"/>
</dbReference>
<dbReference type="Pfam" id="PF03009">
    <property type="entry name" value="GDPD"/>
    <property type="match status" value="1"/>
</dbReference>
<gene>
    <name evidence="2" type="ORF">EW026_g5029</name>
</gene>
<dbReference type="Proteomes" id="UP000309038">
    <property type="component" value="Unassembled WGS sequence"/>
</dbReference>
<comment type="caution">
    <text evidence="2">The sequence shown here is derived from an EMBL/GenBank/DDBJ whole genome shotgun (WGS) entry which is preliminary data.</text>
</comment>
<evidence type="ECO:0000313" key="3">
    <source>
        <dbReference type="Proteomes" id="UP000309038"/>
    </source>
</evidence>
<sequence length="313" mass="35733">MSPTKSLPECWGHRGASAMFPENTLASFEAAMRDGAEGIESDVHVSADDVVIMFHDPSLNRTTNGKGLIRDQNWYGEEGMEHLHTVKEPKQSIPTFAETVTLLMKPENQHVKFNVDVKVQNNPDRLFSLMNTIVSAQPDWQTNLAPRLLIGLWHPSFIPYCRKHLPYCRRSYIGGDLEVARKYFWDNVDAFSIWFAALTTADGEKFRKECKAAGKQLMVWTVNDPQCMVEAVRWDVDAILTDVTKTWLDLRSALSVDYDKIASQHGRLFLWTSLWYYPPVQSFFRQKMKARLESFAGPFQEVDPSAPLVSARV</sequence>
<protein>
    <recommendedName>
        <fullName evidence="1">GP-PDE domain-containing protein</fullName>
    </recommendedName>
</protein>
<dbReference type="PANTHER" id="PTHR43805">
    <property type="entry name" value="GLYCEROPHOSPHORYL DIESTER PHOSPHODIESTERASE"/>
    <property type="match status" value="1"/>
</dbReference>
<evidence type="ECO:0000313" key="2">
    <source>
        <dbReference type="EMBL" id="THG96879.1"/>
    </source>
</evidence>
<reference evidence="2 3" key="1">
    <citation type="submission" date="2019-02" db="EMBL/GenBank/DDBJ databases">
        <title>Genome sequencing of the rare red list fungi Phlebia centrifuga.</title>
        <authorList>
            <person name="Buettner E."/>
            <person name="Kellner H."/>
        </authorList>
    </citation>
    <scope>NUCLEOTIDE SEQUENCE [LARGE SCALE GENOMIC DNA]</scope>
    <source>
        <strain evidence="2 3">DSM 108282</strain>
    </source>
</reference>
<dbReference type="GO" id="GO:0008081">
    <property type="term" value="F:phosphoric diester hydrolase activity"/>
    <property type="evidence" value="ECO:0007669"/>
    <property type="project" value="InterPro"/>
</dbReference>
<proteinExistence type="predicted"/>
<dbReference type="InterPro" id="IPR030395">
    <property type="entry name" value="GP_PDE_dom"/>
</dbReference>
<dbReference type="InterPro" id="IPR017946">
    <property type="entry name" value="PLC-like_Pdiesterase_TIM-brl"/>
</dbReference>
<dbReference type="SUPFAM" id="SSF51695">
    <property type="entry name" value="PLC-like phosphodiesterases"/>
    <property type="match status" value="1"/>
</dbReference>
<dbReference type="AlphaFoldDB" id="A0A4S4KJR5"/>
<dbReference type="CDD" id="cd08570">
    <property type="entry name" value="GDPD_YPL206cp_fungi"/>
    <property type="match status" value="1"/>
</dbReference>
<feature type="domain" description="GP-PDE" evidence="1">
    <location>
        <begin position="8"/>
        <end position="251"/>
    </location>
</feature>
<dbReference type="Gene3D" id="3.20.20.190">
    <property type="entry name" value="Phosphatidylinositol (PI) phosphodiesterase"/>
    <property type="match status" value="1"/>
</dbReference>
<dbReference type="GO" id="GO:0006629">
    <property type="term" value="P:lipid metabolic process"/>
    <property type="evidence" value="ECO:0007669"/>
    <property type="project" value="InterPro"/>
</dbReference>
<dbReference type="PROSITE" id="PS51704">
    <property type="entry name" value="GP_PDE"/>
    <property type="match status" value="1"/>
</dbReference>
<organism evidence="2 3">
    <name type="scientific">Hermanssonia centrifuga</name>
    <dbReference type="NCBI Taxonomy" id="98765"/>
    <lineage>
        <taxon>Eukaryota</taxon>
        <taxon>Fungi</taxon>
        <taxon>Dikarya</taxon>
        <taxon>Basidiomycota</taxon>
        <taxon>Agaricomycotina</taxon>
        <taxon>Agaricomycetes</taxon>
        <taxon>Polyporales</taxon>
        <taxon>Meruliaceae</taxon>
        <taxon>Hermanssonia</taxon>
    </lineage>
</organism>
<evidence type="ECO:0000259" key="1">
    <source>
        <dbReference type="PROSITE" id="PS51704"/>
    </source>
</evidence>